<sequence>MARRGGRRGKRRGGRGGTRGNAASREISSTEASVEGGITRGSASSVGYLHKKFKRVAAEVHDASEDDKVTPVRTRVGLSRATGAENSDPLFSGPGPSLTTRPRRQSGGPGVSAGVVVHCDRCGLRFKTKASLQKHRLLTHRIRDEGMDVPGYLRVRSNAVTISAASGTGESQNGPKRDAQPALTPTESRGAIQNVEKDSGTEPKTIYKPKFRVKHYEEPAETEEESTSVELRKNADQVVPAVSVPDAPVQKAEEEPSDVPFDLSAKRPRLDDDTSVLSKSPGNRGQWDVHESVSVKEDVLVKLRPHQFSGSTDVGFQGGLDVVSTAPRPDMLNRVERNDSPFVMSPCAIRGPPLHVPLHSMPPRHHPGITSAQAPLGSISSGTPRLLRGAADLRLRPESINPTGHPYIMSPQSPRQMHQRGSGAMLTMPTGLPHHPPPPAQMPSLRIEYPRPAEIHHALPLTIGSNKGLHREPRSSDPLKLIPDSCDARAFSLNPDPTVSVASTSNKSSVQPNEALEERITKIINNNTAIVEAHPLWSSKRYQRTRDSVSTGFVGQSPESTAHVGKFSMSKILSSKSVSPTQSKCMPIVTSGQHQRRHVTPALSATRAIQFTPLLSQSDPRFSAVEMSYVKTCGKCHAIFHNVDSFSVHTKSCVGPLIFGNGASTVDVQNRNSRPFSDVEEPGVGIDPVSASKKRRIGMDAVPRDSGDICDPSESKVGLWPKSLPMSPWMRPSGPGIHTCGSEVKIKEGTSSKTVTHIGTKLSPACTGAPTSKTESVVVAIAAKSALHSGGTIIQSAAGQSTDRPEMHPLNLDGGRGPGTENNGMISHASGALYCLDLPNLNPKFPYFLGPQFLVDKSRDLKSDKQMTSLSSSPVITSQNDRRGPEPPKAYIPGGQGGDVVDLRTSGIEAISPPSSPTVITSNEGKDQQEEHSSRFPTSSEGCSSADINKTSVSGESSPDPEDRSSAGRIADGMREKTPPPVTSAPARRPSSLTVASLVSPGPGPLAVSLSPACILMSPETPRPRRSYTQLFLNGHAYTYLGLKSNAHVTYCCVFNLQPTYVPVSATEEPHLSMYSIWQVLPPSTPDAVGLTPGEAMSLYDSSRNQSPLRRRFEPICVPTLGSGPASLYAVASLKLKTAAKKDTENEAPKLTKVSCYADRVDVSPSNAWSLCLICGGSKTVKAEPHTKPGRNKDGDDSNHWNALDLVSPCSSSARPSDSGRETGVKAEIGPGEASQSSHSVSPTAMVSASDVSTNLIAFTSRMSPVVTRSSVPSVKDGGQKDSSLSLFGITKLSKAAEREMLSQLSSTFLARTPPAEERSVCKCFAKHLSTPCGYVGSRSVTPVSTVQVATTATVKVEADESSDAEKKFASPQIPADEGQKCSGGEMDEDDDDVEEDVLSEDEDVKEDLSGEATDAVSWAQHHGDKDDLGSGDEDCDGEPIGNASVPGPLQPRSQLRVATVHSAQPTFGRVSSEEDRCVCEICGKAFLKPSQLRIHVNIHYFERPYRCESCAVSFRTRGHLQKHKKSVSHFNKLNMNLAFGAPTHDNPRPFKCADCNIAFRIHGHLAKHLRSKLHIMKLECVGKLPFGTYAEMERAGVSLNNIDTSDCENSLDSLVRVAAKLNLVATTNASQTPTTSGSAAPVAVEISK</sequence>
<feature type="region of interest" description="Disordered" evidence="10">
    <location>
        <begin position="397"/>
        <end position="422"/>
    </location>
</feature>
<dbReference type="EMBL" id="OA883865">
    <property type="protein sequence ID" value="CAD7279864.1"/>
    <property type="molecule type" value="Genomic_DNA"/>
</dbReference>
<evidence type="ECO:0000256" key="10">
    <source>
        <dbReference type="SAM" id="MobiDB-lite"/>
    </source>
</evidence>
<dbReference type="GO" id="GO:0000978">
    <property type="term" value="F:RNA polymerase II cis-regulatory region sequence-specific DNA binding"/>
    <property type="evidence" value="ECO:0007669"/>
    <property type="project" value="TreeGrafter"/>
</dbReference>
<feature type="compositionally biased region" description="Basic and acidic residues" evidence="10">
    <location>
        <begin position="924"/>
        <end position="934"/>
    </location>
</feature>
<keyword evidence="5" id="KW-0862">Zinc</keyword>
<feature type="compositionally biased region" description="Low complexity" evidence="10">
    <location>
        <begin position="1208"/>
        <end position="1217"/>
    </location>
</feature>
<dbReference type="PANTHER" id="PTHR45944">
    <property type="entry name" value="SCHNURRI, ISOFORM F"/>
    <property type="match status" value="1"/>
</dbReference>
<dbReference type="SUPFAM" id="SSF57667">
    <property type="entry name" value="beta-beta-alpha zinc fingers"/>
    <property type="match status" value="2"/>
</dbReference>
<dbReference type="InterPro" id="IPR036236">
    <property type="entry name" value="Znf_C2H2_sf"/>
</dbReference>
<keyword evidence="8" id="KW-0539">Nucleus</keyword>
<evidence type="ECO:0000256" key="6">
    <source>
        <dbReference type="ARBA" id="ARBA00023015"/>
    </source>
</evidence>
<dbReference type="InterPro" id="IPR051969">
    <property type="entry name" value="Zinc-finger_DNA-bd_regulators"/>
</dbReference>
<feature type="domain" description="C2H2-type" evidence="11">
    <location>
        <begin position="117"/>
        <end position="145"/>
    </location>
</feature>
<name>A0A7R9BTP6_9CRUS</name>
<keyword evidence="13" id="KW-1185">Reference proteome</keyword>
<dbReference type="GO" id="GO:0005634">
    <property type="term" value="C:nucleus"/>
    <property type="evidence" value="ECO:0007669"/>
    <property type="project" value="UniProtKB-SubCell"/>
</dbReference>
<dbReference type="GO" id="GO:0008270">
    <property type="term" value="F:zinc ion binding"/>
    <property type="evidence" value="ECO:0007669"/>
    <property type="project" value="UniProtKB-KW"/>
</dbReference>
<feature type="compositionally biased region" description="Polar residues" evidence="10">
    <location>
        <begin position="1629"/>
        <end position="1639"/>
    </location>
</feature>
<comment type="subcellular location">
    <subcellularLocation>
        <location evidence="1">Nucleus</location>
    </subcellularLocation>
</comment>
<evidence type="ECO:0000256" key="5">
    <source>
        <dbReference type="ARBA" id="ARBA00022833"/>
    </source>
</evidence>
<evidence type="ECO:0000256" key="3">
    <source>
        <dbReference type="ARBA" id="ARBA00022737"/>
    </source>
</evidence>
<evidence type="ECO:0000256" key="1">
    <source>
        <dbReference type="ARBA" id="ARBA00004123"/>
    </source>
</evidence>
<evidence type="ECO:0000256" key="9">
    <source>
        <dbReference type="PROSITE-ProRule" id="PRU00042"/>
    </source>
</evidence>
<evidence type="ECO:0000256" key="7">
    <source>
        <dbReference type="ARBA" id="ARBA00023163"/>
    </source>
</evidence>
<dbReference type="InterPro" id="IPR013087">
    <property type="entry name" value="Znf_C2H2_type"/>
</dbReference>
<dbReference type="PANTHER" id="PTHR45944:SF2">
    <property type="entry name" value="SCHNURRI, ISOFORM F"/>
    <property type="match status" value="1"/>
</dbReference>
<keyword evidence="7" id="KW-0804">Transcription</keyword>
<feature type="domain" description="C2H2-type" evidence="11">
    <location>
        <begin position="1478"/>
        <end position="1505"/>
    </location>
</feature>
<feature type="compositionally biased region" description="Basic and acidic residues" evidence="10">
    <location>
        <begin position="961"/>
        <end position="978"/>
    </location>
</feature>
<keyword evidence="2" id="KW-0479">Metal-binding</keyword>
<dbReference type="GO" id="GO:0000981">
    <property type="term" value="F:DNA-binding transcription factor activity, RNA polymerase II-specific"/>
    <property type="evidence" value="ECO:0007669"/>
    <property type="project" value="TreeGrafter"/>
</dbReference>
<feature type="domain" description="C2H2-type" evidence="11">
    <location>
        <begin position="1506"/>
        <end position="1535"/>
    </location>
</feature>
<dbReference type="PROSITE" id="PS50157">
    <property type="entry name" value="ZINC_FINGER_C2H2_2"/>
    <property type="match status" value="4"/>
</dbReference>
<feature type="compositionally biased region" description="Polar residues" evidence="10">
    <location>
        <begin position="866"/>
        <end position="879"/>
    </location>
</feature>
<dbReference type="EMBL" id="CAJPEX010001828">
    <property type="protein sequence ID" value="CAG0920016.1"/>
    <property type="molecule type" value="Genomic_DNA"/>
</dbReference>
<feature type="region of interest" description="Disordered" evidence="10">
    <location>
        <begin position="864"/>
        <end position="991"/>
    </location>
</feature>
<dbReference type="OrthoDB" id="10042249at2759"/>
<dbReference type="Proteomes" id="UP000678499">
    <property type="component" value="Unassembled WGS sequence"/>
</dbReference>
<evidence type="ECO:0000256" key="4">
    <source>
        <dbReference type="ARBA" id="ARBA00022771"/>
    </source>
</evidence>
<reference evidence="12" key="1">
    <citation type="submission" date="2020-11" db="EMBL/GenBank/DDBJ databases">
        <authorList>
            <person name="Tran Van P."/>
        </authorList>
    </citation>
    <scope>NUCLEOTIDE SEQUENCE</scope>
</reference>
<feature type="region of interest" description="Disordered" evidence="10">
    <location>
        <begin position="1629"/>
        <end position="1649"/>
    </location>
</feature>
<feature type="compositionally biased region" description="Basic residues" evidence="10">
    <location>
        <begin position="1"/>
        <end position="14"/>
    </location>
</feature>
<feature type="compositionally biased region" description="Polar residues" evidence="10">
    <location>
        <begin position="1234"/>
        <end position="1246"/>
    </location>
</feature>
<feature type="domain" description="C2H2-type" evidence="11">
    <location>
        <begin position="1551"/>
        <end position="1580"/>
    </location>
</feature>
<evidence type="ECO:0000256" key="8">
    <source>
        <dbReference type="ARBA" id="ARBA00023242"/>
    </source>
</evidence>
<feature type="region of interest" description="Disordered" evidence="10">
    <location>
        <begin position="1357"/>
        <end position="1451"/>
    </location>
</feature>
<feature type="compositionally biased region" description="Acidic residues" evidence="10">
    <location>
        <begin position="1386"/>
        <end position="1406"/>
    </location>
</feature>
<dbReference type="Gene3D" id="3.30.160.60">
    <property type="entry name" value="Classic Zinc Finger"/>
    <property type="match status" value="3"/>
</dbReference>
<dbReference type="PROSITE" id="PS00028">
    <property type="entry name" value="ZINC_FINGER_C2H2_1"/>
    <property type="match status" value="4"/>
</dbReference>
<proteinExistence type="predicted"/>
<feature type="compositionally biased region" description="Basic and acidic residues" evidence="10">
    <location>
        <begin position="1182"/>
        <end position="1199"/>
    </location>
</feature>
<feature type="region of interest" description="Disordered" evidence="10">
    <location>
        <begin position="1182"/>
        <end position="1246"/>
    </location>
</feature>
<feature type="compositionally biased region" description="Polar residues" evidence="10">
    <location>
        <begin position="164"/>
        <end position="174"/>
    </location>
</feature>
<accession>A0A7R9BTP6</accession>
<feature type="region of interest" description="Disordered" evidence="10">
    <location>
        <begin position="244"/>
        <end position="288"/>
    </location>
</feature>
<feature type="region of interest" description="Disordered" evidence="10">
    <location>
        <begin position="1"/>
        <end position="45"/>
    </location>
</feature>
<evidence type="ECO:0000313" key="13">
    <source>
        <dbReference type="Proteomes" id="UP000678499"/>
    </source>
</evidence>
<dbReference type="SMART" id="SM00355">
    <property type="entry name" value="ZnF_C2H2"/>
    <property type="match status" value="5"/>
</dbReference>
<gene>
    <name evidence="12" type="ORF">NMOB1V02_LOCUS7528</name>
</gene>
<evidence type="ECO:0000256" key="2">
    <source>
        <dbReference type="ARBA" id="ARBA00022723"/>
    </source>
</evidence>
<keyword evidence="4 9" id="KW-0863">Zinc-finger</keyword>
<evidence type="ECO:0000259" key="11">
    <source>
        <dbReference type="PROSITE" id="PS50157"/>
    </source>
</evidence>
<feature type="compositionally biased region" description="Polar residues" evidence="10">
    <location>
        <begin position="935"/>
        <end position="957"/>
    </location>
</feature>
<keyword evidence="6" id="KW-0805">Transcription regulation</keyword>
<dbReference type="Pfam" id="PF00096">
    <property type="entry name" value="zf-C2H2"/>
    <property type="match status" value="1"/>
</dbReference>
<feature type="region of interest" description="Disordered" evidence="10">
    <location>
        <begin position="78"/>
        <end position="112"/>
    </location>
</feature>
<organism evidence="12">
    <name type="scientific">Notodromas monacha</name>
    <dbReference type="NCBI Taxonomy" id="399045"/>
    <lineage>
        <taxon>Eukaryota</taxon>
        <taxon>Metazoa</taxon>
        <taxon>Ecdysozoa</taxon>
        <taxon>Arthropoda</taxon>
        <taxon>Crustacea</taxon>
        <taxon>Oligostraca</taxon>
        <taxon>Ostracoda</taxon>
        <taxon>Podocopa</taxon>
        <taxon>Podocopida</taxon>
        <taxon>Cypridocopina</taxon>
        <taxon>Cypridoidea</taxon>
        <taxon>Cyprididae</taxon>
        <taxon>Notodromas</taxon>
    </lineage>
</organism>
<feature type="region of interest" description="Disordered" evidence="10">
    <location>
        <begin position="164"/>
        <end position="205"/>
    </location>
</feature>
<protein>
    <recommendedName>
        <fullName evidence="11">C2H2-type domain-containing protein</fullName>
    </recommendedName>
</protein>
<evidence type="ECO:0000313" key="12">
    <source>
        <dbReference type="EMBL" id="CAD7279864.1"/>
    </source>
</evidence>
<keyword evidence="3" id="KW-0677">Repeat</keyword>